<dbReference type="Proteomes" id="UP000295773">
    <property type="component" value="Unassembled WGS sequence"/>
</dbReference>
<comment type="caution">
    <text evidence="10">The sequence shown here is derived from an EMBL/GenBank/DDBJ whole genome shotgun (WGS) entry which is preliminary data.</text>
</comment>
<comment type="catalytic activity">
    <reaction evidence="7">
        <text>[thioredoxin]-dithiol + NADP(+) = [thioredoxin]-disulfide + NADPH + H(+)</text>
        <dbReference type="Rhea" id="RHEA:20345"/>
        <dbReference type="Rhea" id="RHEA-COMP:10698"/>
        <dbReference type="Rhea" id="RHEA-COMP:10700"/>
        <dbReference type="ChEBI" id="CHEBI:15378"/>
        <dbReference type="ChEBI" id="CHEBI:29950"/>
        <dbReference type="ChEBI" id="CHEBI:50058"/>
        <dbReference type="ChEBI" id="CHEBI:57783"/>
        <dbReference type="ChEBI" id="CHEBI:58349"/>
        <dbReference type="EC" id="1.8.1.9"/>
    </reaction>
</comment>
<reference evidence="10 11" key="1">
    <citation type="submission" date="2019-03" db="EMBL/GenBank/DDBJ databases">
        <title>Genomic Encyclopedia of Type Strains, Phase IV (KMG-IV): sequencing the most valuable type-strain genomes for metagenomic binning, comparative biology and taxonomic classification.</title>
        <authorList>
            <person name="Goeker M."/>
        </authorList>
    </citation>
    <scope>NUCLEOTIDE SEQUENCE [LARGE SCALE GENOMIC DNA]</scope>
    <source>
        <strain evidence="10 11">DSM 29481</strain>
    </source>
</reference>
<dbReference type="GO" id="GO:0005737">
    <property type="term" value="C:cytoplasm"/>
    <property type="evidence" value="ECO:0007669"/>
    <property type="project" value="InterPro"/>
</dbReference>
<dbReference type="PRINTS" id="PR00368">
    <property type="entry name" value="FADPNR"/>
</dbReference>
<dbReference type="GO" id="GO:0019430">
    <property type="term" value="P:removal of superoxide radicals"/>
    <property type="evidence" value="ECO:0007669"/>
    <property type="project" value="UniProtKB-UniRule"/>
</dbReference>
<sequence>MERRYDLVIIGAGPAGMSAAIYGSRAGLQVAMLEMGAPGGKLVKTNEISNWPGTIETNGAKLASDMFEHSTAFGAEYLYGNVIKVEDAGDYKKVICDDGEVYEAKAVIVATGTQERMMKIPGEAENIGRGVSYCAVCDGAFFRNQEVCVIGGGNSALEEANYLTQFASRVNIIIRRDVFRADSIVQKAIRENPKIHVIPKHIPIAVIDDGNRVVGLKVRNVDTGIETTIETHGIFPYIGLDPATSFLADLPVLNERGYMVVDENCETKVKGIYGAGDVIEKQLRQVVTATNDGAIAAQHAFHVIKGL</sequence>
<dbReference type="EMBL" id="SMBP01000021">
    <property type="protein sequence ID" value="TCU55704.1"/>
    <property type="molecule type" value="Genomic_DNA"/>
</dbReference>
<dbReference type="InterPro" id="IPR008255">
    <property type="entry name" value="Pyr_nucl-diS_OxRdtase_2_AS"/>
</dbReference>
<feature type="domain" description="FAD/NAD(P)-binding" evidence="9">
    <location>
        <begin position="5"/>
        <end position="293"/>
    </location>
</feature>
<dbReference type="Gene3D" id="3.50.50.60">
    <property type="entry name" value="FAD/NAD(P)-binding domain"/>
    <property type="match status" value="2"/>
</dbReference>
<evidence type="ECO:0000256" key="3">
    <source>
        <dbReference type="ARBA" id="ARBA00022827"/>
    </source>
</evidence>
<keyword evidence="3 7" id="KW-0274">FAD</keyword>
<keyword evidence="6 7" id="KW-0676">Redox-active center</keyword>
<dbReference type="SUPFAM" id="SSF51905">
    <property type="entry name" value="FAD/NAD(P)-binding domain"/>
    <property type="match status" value="1"/>
</dbReference>
<dbReference type="EC" id="1.8.1.9" evidence="7"/>
<evidence type="ECO:0000256" key="7">
    <source>
        <dbReference type="RuleBase" id="RU003880"/>
    </source>
</evidence>
<evidence type="ECO:0000256" key="2">
    <source>
        <dbReference type="ARBA" id="ARBA00022630"/>
    </source>
</evidence>
<dbReference type="NCBIfam" id="TIGR01292">
    <property type="entry name" value="TRX_reduct"/>
    <property type="match status" value="1"/>
</dbReference>
<keyword evidence="11" id="KW-1185">Reference proteome</keyword>
<gene>
    <name evidence="10" type="ORF">EDD61_12135</name>
</gene>
<keyword evidence="4 7" id="KW-0560">Oxidoreductase</keyword>
<dbReference type="InterPro" id="IPR023753">
    <property type="entry name" value="FAD/NAD-binding_dom"/>
</dbReference>
<name>A0A4R3T3U5_9FIRM</name>
<dbReference type="RefSeq" id="WP_008978218.1">
    <property type="nucleotide sequence ID" value="NZ_DBGDHU010000008.1"/>
</dbReference>
<keyword evidence="5" id="KW-1015">Disulfide bond</keyword>
<dbReference type="Pfam" id="PF07992">
    <property type="entry name" value="Pyr_redox_2"/>
    <property type="match status" value="1"/>
</dbReference>
<evidence type="ECO:0000313" key="11">
    <source>
        <dbReference type="Proteomes" id="UP000295773"/>
    </source>
</evidence>
<keyword evidence="8" id="KW-0521">NADP</keyword>
<dbReference type="PROSITE" id="PS00573">
    <property type="entry name" value="PYRIDINE_REDOX_2"/>
    <property type="match status" value="1"/>
</dbReference>
<comment type="similarity">
    <text evidence="1 7">Belongs to the class-II pyridine nucleotide-disulfide oxidoreductase family.</text>
</comment>
<dbReference type="AlphaFoldDB" id="A0A4R3T3U5"/>
<evidence type="ECO:0000256" key="4">
    <source>
        <dbReference type="ARBA" id="ARBA00023002"/>
    </source>
</evidence>
<evidence type="ECO:0000313" key="10">
    <source>
        <dbReference type="EMBL" id="TCU55704.1"/>
    </source>
</evidence>
<evidence type="ECO:0000256" key="1">
    <source>
        <dbReference type="ARBA" id="ARBA00009333"/>
    </source>
</evidence>
<dbReference type="PANTHER" id="PTHR48105">
    <property type="entry name" value="THIOREDOXIN REDUCTASE 1-RELATED-RELATED"/>
    <property type="match status" value="1"/>
</dbReference>
<keyword evidence="2 7" id="KW-0285">Flavoprotein</keyword>
<accession>A0A4R3T3U5</accession>
<dbReference type="InterPro" id="IPR050097">
    <property type="entry name" value="Ferredoxin-NADP_redctase_2"/>
</dbReference>
<evidence type="ECO:0000256" key="5">
    <source>
        <dbReference type="ARBA" id="ARBA00023157"/>
    </source>
</evidence>
<evidence type="ECO:0000256" key="8">
    <source>
        <dbReference type="RuleBase" id="RU003881"/>
    </source>
</evidence>
<evidence type="ECO:0000259" key="9">
    <source>
        <dbReference type="Pfam" id="PF07992"/>
    </source>
</evidence>
<dbReference type="InterPro" id="IPR005982">
    <property type="entry name" value="Thioredox_Rdtase"/>
</dbReference>
<dbReference type="PRINTS" id="PR00469">
    <property type="entry name" value="PNDRDTASEII"/>
</dbReference>
<dbReference type="GO" id="GO:0004791">
    <property type="term" value="F:thioredoxin-disulfide reductase (NADPH) activity"/>
    <property type="evidence" value="ECO:0007669"/>
    <property type="project" value="UniProtKB-UniRule"/>
</dbReference>
<evidence type="ECO:0000256" key="6">
    <source>
        <dbReference type="ARBA" id="ARBA00023284"/>
    </source>
</evidence>
<comment type="subunit">
    <text evidence="7">Homodimer.</text>
</comment>
<protein>
    <recommendedName>
        <fullName evidence="7">Thioredoxin reductase</fullName>
        <ecNumber evidence="7">1.8.1.9</ecNumber>
    </recommendedName>
</protein>
<organism evidence="10 11">
    <name type="scientific">Longicatena caecimuris</name>
    <dbReference type="NCBI Taxonomy" id="1796635"/>
    <lineage>
        <taxon>Bacteria</taxon>
        <taxon>Bacillati</taxon>
        <taxon>Bacillota</taxon>
        <taxon>Erysipelotrichia</taxon>
        <taxon>Erysipelotrichales</taxon>
        <taxon>Erysipelotrichaceae</taxon>
        <taxon>Longicatena</taxon>
    </lineage>
</organism>
<comment type="cofactor">
    <cofactor evidence="8">
        <name>FAD</name>
        <dbReference type="ChEBI" id="CHEBI:57692"/>
    </cofactor>
    <text evidence="8">Binds 1 FAD per subunit.</text>
</comment>
<dbReference type="InterPro" id="IPR036188">
    <property type="entry name" value="FAD/NAD-bd_sf"/>
</dbReference>
<proteinExistence type="inferred from homology"/>